<organism evidence="3 4">
    <name type="scientific">Symbiobacterium thermophilum</name>
    <dbReference type="NCBI Taxonomy" id="2734"/>
    <lineage>
        <taxon>Bacteria</taxon>
        <taxon>Bacillati</taxon>
        <taxon>Bacillota</taxon>
        <taxon>Clostridia</taxon>
        <taxon>Eubacteriales</taxon>
        <taxon>Symbiobacteriaceae</taxon>
        <taxon>Symbiobacterium</taxon>
    </lineage>
</organism>
<dbReference type="Gene3D" id="6.10.10.80">
    <property type="entry name" value="Small, acid-soluble spore protein, alpha/beta type-like"/>
    <property type="match status" value="1"/>
</dbReference>
<dbReference type="Proteomes" id="UP000194267">
    <property type="component" value="Unassembled WGS sequence"/>
</dbReference>
<evidence type="ECO:0000256" key="2">
    <source>
        <dbReference type="ARBA" id="ARBA00022969"/>
    </source>
</evidence>
<dbReference type="PANTHER" id="PTHR36107:SF1">
    <property type="entry name" value="SMALL, ACID-SOLUBLE SPORE PROTEIN A"/>
    <property type="match status" value="1"/>
</dbReference>
<reference evidence="4" key="1">
    <citation type="submission" date="2016-04" db="EMBL/GenBank/DDBJ databases">
        <authorList>
            <person name="Antunes L.P."/>
            <person name="Martins L.F."/>
            <person name="Pereira R.V."/>
            <person name="Thomas A.M."/>
            <person name="Barbosa D."/>
            <person name="Nascimento L."/>
            <person name="Silva G.M."/>
            <person name="Condomitti G.W."/>
            <person name="Digiampietri L.A."/>
            <person name="Lombardi K.C."/>
            <person name="Ramos P.L."/>
            <person name="Quaggio R.B."/>
            <person name="Oliveira J.C."/>
            <person name="Pascon R.C."/>
            <person name="Cruz J.B."/>
            <person name="Silva A.M."/>
            <person name="Setubal J.C."/>
        </authorList>
    </citation>
    <scope>NUCLEOTIDE SEQUENCE [LARGE SCALE GENOMIC DNA]</scope>
</reference>
<comment type="caution">
    <text evidence="3">The sequence shown here is derived from an EMBL/GenBank/DDBJ whole genome shotgun (WGS) entry which is preliminary data.</text>
</comment>
<dbReference type="AlphaFoldDB" id="A0A1Y2T6M2"/>
<comment type="function">
    <text evidence="1">SASP are bound to spore DNA. They are double-stranded DNA-binding proteins that cause DNA to change to an a-like conformation. They protect the DNA backbone from chemical and enzymatic cleavage and are thus involved in dormant spore's high resistance to UV light.</text>
</comment>
<dbReference type="InterPro" id="IPR038300">
    <property type="entry name" value="SASP_sf_alpha/beta"/>
</dbReference>
<dbReference type="InterPro" id="IPR050847">
    <property type="entry name" value="SASP_DNA-binding"/>
</dbReference>
<gene>
    <name evidence="3" type="ORF">A6D92_12250</name>
</gene>
<sequence>MANVFGTGTTGQTGNSSNQLVVSRARAAMEQLKQQTAAELGIHNYDQQYKGDLPSRVNGSVGGYMVKKMIAIAESQLAGGPPPVSSERVREAGAAHRFCLLS</sequence>
<dbReference type="Pfam" id="PF00269">
    <property type="entry name" value="SASP"/>
    <property type="match status" value="1"/>
</dbReference>
<dbReference type="GO" id="GO:0003690">
    <property type="term" value="F:double-stranded DNA binding"/>
    <property type="evidence" value="ECO:0007669"/>
    <property type="project" value="InterPro"/>
</dbReference>
<dbReference type="EMBL" id="LWLV01001059">
    <property type="protein sequence ID" value="OTA40883.1"/>
    <property type="molecule type" value="Genomic_DNA"/>
</dbReference>
<accession>A0A1Y2T6M2</accession>
<proteinExistence type="predicted"/>
<name>A0A1Y2T6M2_SYMTR</name>
<protein>
    <submittedName>
        <fullName evidence="3">Spore protein</fullName>
    </submittedName>
</protein>
<evidence type="ECO:0000256" key="1">
    <source>
        <dbReference type="ARBA" id="ARBA00003863"/>
    </source>
</evidence>
<dbReference type="GO" id="GO:0006265">
    <property type="term" value="P:DNA topological change"/>
    <property type="evidence" value="ECO:0007669"/>
    <property type="project" value="InterPro"/>
</dbReference>
<evidence type="ECO:0000313" key="3">
    <source>
        <dbReference type="EMBL" id="OTA40883.1"/>
    </source>
</evidence>
<evidence type="ECO:0000313" key="4">
    <source>
        <dbReference type="Proteomes" id="UP000194267"/>
    </source>
</evidence>
<dbReference type="InterPro" id="IPR001448">
    <property type="entry name" value="SASP_alpha/beta-type"/>
</dbReference>
<keyword evidence="2" id="KW-0749">Sporulation</keyword>
<dbReference type="PANTHER" id="PTHR36107">
    <property type="entry name" value="SMALL, ACID-SOLUBLE SPORE PROTEIN A"/>
    <property type="match status" value="1"/>
</dbReference>
<dbReference type="GO" id="GO:0030435">
    <property type="term" value="P:sporulation resulting in formation of a cellular spore"/>
    <property type="evidence" value="ECO:0007669"/>
    <property type="project" value="UniProtKB-KW"/>
</dbReference>